<dbReference type="OrthoDB" id="9806864at2"/>
<dbReference type="InterPro" id="IPR036390">
    <property type="entry name" value="WH_DNA-bd_sf"/>
</dbReference>
<dbReference type="InterPro" id="IPR055166">
    <property type="entry name" value="Transc_reg_Sar_Rot_HTH"/>
</dbReference>
<dbReference type="PANTHER" id="PTHR33164">
    <property type="entry name" value="TRANSCRIPTIONAL REGULATOR, MARR FAMILY"/>
    <property type="match status" value="1"/>
</dbReference>
<evidence type="ECO:0000259" key="6">
    <source>
        <dbReference type="PROSITE" id="PS50995"/>
    </source>
</evidence>
<dbReference type="InterPro" id="IPR039422">
    <property type="entry name" value="MarR/SlyA-like"/>
</dbReference>
<dbReference type="Proteomes" id="UP000242501">
    <property type="component" value="Unassembled WGS sequence"/>
</dbReference>
<dbReference type="GO" id="GO:0003677">
    <property type="term" value="F:DNA binding"/>
    <property type="evidence" value="ECO:0007669"/>
    <property type="project" value="UniProtKB-KW"/>
</dbReference>
<keyword evidence="4" id="KW-0238">DNA-binding</keyword>
<gene>
    <name evidence="7" type="ORF">SAMN05421733_108142</name>
</gene>
<dbReference type="SUPFAM" id="SSF46785">
    <property type="entry name" value="Winged helix' DNA-binding domain"/>
    <property type="match status" value="1"/>
</dbReference>
<organism evidence="7 8">
    <name type="scientific">Acinetobacter boissieri</name>
    <dbReference type="NCBI Taxonomy" id="1219383"/>
    <lineage>
        <taxon>Bacteria</taxon>
        <taxon>Pseudomonadati</taxon>
        <taxon>Pseudomonadota</taxon>
        <taxon>Gammaproteobacteria</taxon>
        <taxon>Moraxellales</taxon>
        <taxon>Moraxellaceae</taxon>
        <taxon>Acinetobacter</taxon>
    </lineage>
</organism>
<comment type="subcellular location">
    <subcellularLocation>
        <location evidence="1">Cytoplasm</location>
    </subcellularLocation>
</comment>
<evidence type="ECO:0000256" key="4">
    <source>
        <dbReference type="ARBA" id="ARBA00023125"/>
    </source>
</evidence>
<dbReference type="GO" id="GO:0003700">
    <property type="term" value="F:DNA-binding transcription factor activity"/>
    <property type="evidence" value="ECO:0007669"/>
    <property type="project" value="InterPro"/>
</dbReference>
<dbReference type="PRINTS" id="PR00598">
    <property type="entry name" value="HTHMARR"/>
</dbReference>
<dbReference type="InterPro" id="IPR036388">
    <property type="entry name" value="WH-like_DNA-bd_sf"/>
</dbReference>
<evidence type="ECO:0000256" key="3">
    <source>
        <dbReference type="ARBA" id="ARBA00023015"/>
    </source>
</evidence>
<dbReference type="PROSITE" id="PS50995">
    <property type="entry name" value="HTH_MARR_2"/>
    <property type="match status" value="1"/>
</dbReference>
<proteinExistence type="predicted"/>
<keyword evidence="3" id="KW-0805">Transcription regulation</keyword>
<keyword evidence="2" id="KW-0963">Cytoplasm</keyword>
<reference evidence="8" key="1">
    <citation type="submission" date="2016-09" db="EMBL/GenBank/DDBJ databases">
        <authorList>
            <person name="Varghese N."/>
            <person name="Submissions S."/>
        </authorList>
    </citation>
    <scope>NUCLEOTIDE SEQUENCE [LARGE SCALE GENOMIC DNA]</scope>
    <source>
        <strain evidence="8">ANC 4422</strain>
    </source>
</reference>
<evidence type="ECO:0000256" key="1">
    <source>
        <dbReference type="ARBA" id="ARBA00004496"/>
    </source>
</evidence>
<sequence length="147" mass="17087">MLEKDELLKLENQLCFAVYSANLSFNQTYRKLLQPLGLTYSQYLVMLVLWEKPHATVSDIGKRLFLESSTLTPMLKRLEVLGFIARKRSLHDERQVIITLTPQGQDLKALAESIPEKIQCESEYTLQTILDIKHQLNDLRDRLNKQV</sequence>
<dbReference type="GO" id="GO:0006950">
    <property type="term" value="P:response to stress"/>
    <property type="evidence" value="ECO:0007669"/>
    <property type="project" value="TreeGrafter"/>
</dbReference>
<accession>A0A1G6II58</accession>
<dbReference type="Gene3D" id="1.10.10.10">
    <property type="entry name" value="Winged helix-like DNA-binding domain superfamily/Winged helix DNA-binding domain"/>
    <property type="match status" value="1"/>
</dbReference>
<dbReference type="STRING" id="1219383.SAMN05421733_108142"/>
<dbReference type="EMBL" id="FMYL01000008">
    <property type="protein sequence ID" value="SDC06217.1"/>
    <property type="molecule type" value="Genomic_DNA"/>
</dbReference>
<name>A0A1G6II58_9GAMM</name>
<keyword evidence="5" id="KW-0804">Transcription</keyword>
<keyword evidence="8" id="KW-1185">Reference proteome</keyword>
<dbReference type="InterPro" id="IPR000835">
    <property type="entry name" value="HTH_MarR-typ"/>
</dbReference>
<evidence type="ECO:0000313" key="7">
    <source>
        <dbReference type="EMBL" id="SDC06217.1"/>
    </source>
</evidence>
<dbReference type="AlphaFoldDB" id="A0A1G6II58"/>
<dbReference type="Pfam" id="PF22381">
    <property type="entry name" value="Staph_reg_Sar_Rot"/>
    <property type="match status" value="1"/>
</dbReference>
<evidence type="ECO:0000313" key="8">
    <source>
        <dbReference type="Proteomes" id="UP000242501"/>
    </source>
</evidence>
<dbReference type="RefSeq" id="WP_092749018.1">
    <property type="nucleotide sequence ID" value="NZ_FMYL01000008.1"/>
</dbReference>
<dbReference type="GO" id="GO:0005737">
    <property type="term" value="C:cytoplasm"/>
    <property type="evidence" value="ECO:0007669"/>
    <property type="project" value="UniProtKB-SubCell"/>
</dbReference>
<dbReference type="FunFam" id="1.10.10.10:FF:000163">
    <property type="entry name" value="MarR family transcriptional regulator"/>
    <property type="match status" value="1"/>
</dbReference>
<protein>
    <submittedName>
        <fullName evidence="7">Transcriptional regulator, MarR family</fullName>
    </submittedName>
</protein>
<dbReference type="PANTHER" id="PTHR33164:SF5">
    <property type="entry name" value="ORGANIC HYDROPEROXIDE RESISTANCE TRANSCRIPTIONAL REGULATOR"/>
    <property type="match status" value="1"/>
</dbReference>
<evidence type="ECO:0000256" key="2">
    <source>
        <dbReference type="ARBA" id="ARBA00022490"/>
    </source>
</evidence>
<evidence type="ECO:0000256" key="5">
    <source>
        <dbReference type="ARBA" id="ARBA00023163"/>
    </source>
</evidence>
<dbReference type="SMART" id="SM00347">
    <property type="entry name" value="HTH_MARR"/>
    <property type="match status" value="1"/>
</dbReference>
<feature type="domain" description="HTH marR-type" evidence="6">
    <location>
        <begin position="11"/>
        <end position="147"/>
    </location>
</feature>